<accession>A0A915P3U2</accession>
<sequence length="217" mass="24838">MNTSTTQTELIIISPFIYSLLNILSTNVAIPHIIAGIIGIPSALLYIFELIILYKKWKEFKSSFFVLFSLRAIIIWTKKRIVAAVIFCCVAPLTVTYHILQYTTYLSLMNEYNWALAYSSKTSGYSCVSPWVNDISTIALPAWLMLWANERLHQSISYSLNKAKENILHFFRLKKKSIAVGDSSQQNKLFVQKPDGGRRFIKSVSFPESTVQNRRLN</sequence>
<protein>
    <submittedName>
        <fullName evidence="3">Serpentine receptor class gamma</fullName>
    </submittedName>
</protein>
<reference evidence="3" key="1">
    <citation type="submission" date="2022-11" db="UniProtKB">
        <authorList>
            <consortium name="WormBaseParasite"/>
        </authorList>
    </citation>
    <scope>IDENTIFICATION</scope>
</reference>
<organism evidence="2 3">
    <name type="scientific">Meloidogyne floridensis</name>
    <dbReference type="NCBI Taxonomy" id="298350"/>
    <lineage>
        <taxon>Eukaryota</taxon>
        <taxon>Metazoa</taxon>
        <taxon>Ecdysozoa</taxon>
        <taxon>Nematoda</taxon>
        <taxon>Chromadorea</taxon>
        <taxon>Rhabditida</taxon>
        <taxon>Tylenchina</taxon>
        <taxon>Tylenchomorpha</taxon>
        <taxon>Tylenchoidea</taxon>
        <taxon>Meloidogynidae</taxon>
        <taxon>Meloidogyninae</taxon>
        <taxon>Meloidogyne</taxon>
    </lineage>
</organism>
<evidence type="ECO:0000313" key="2">
    <source>
        <dbReference type="Proteomes" id="UP000887560"/>
    </source>
</evidence>
<name>A0A915P3U2_9BILA</name>
<evidence type="ECO:0000313" key="3">
    <source>
        <dbReference type="WBParaSite" id="scf7180000423027.g10045"/>
    </source>
</evidence>
<proteinExistence type="predicted"/>
<keyword evidence="1" id="KW-1133">Transmembrane helix</keyword>
<evidence type="ECO:0000256" key="1">
    <source>
        <dbReference type="SAM" id="Phobius"/>
    </source>
</evidence>
<keyword evidence="1" id="KW-0472">Membrane</keyword>
<dbReference type="Proteomes" id="UP000887560">
    <property type="component" value="Unplaced"/>
</dbReference>
<dbReference type="AlphaFoldDB" id="A0A915P3U2"/>
<dbReference type="WBParaSite" id="scf7180000423027.g10045">
    <property type="protein sequence ID" value="scf7180000423027.g10045"/>
    <property type="gene ID" value="scf7180000423027.g10045"/>
</dbReference>
<keyword evidence="2" id="KW-1185">Reference proteome</keyword>
<feature type="transmembrane region" description="Helical" evidence="1">
    <location>
        <begin position="82"/>
        <end position="100"/>
    </location>
</feature>
<feature type="transmembrane region" description="Helical" evidence="1">
    <location>
        <begin position="29"/>
        <end position="48"/>
    </location>
</feature>
<keyword evidence="1" id="KW-0812">Transmembrane</keyword>